<dbReference type="EMBL" id="LRBV02000003">
    <property type="status" value="NOT_ANNOTATED_CDS"/>
    <property type="molecule type" value="Genomic_DNA"/>
</dbReference>
<dbReference type="Pfam" id="PF23282">
    <property type="entry name" value="WHD_ROQ1"/>
    <property type="match status" value="1"/>
</dbReference>
<dbReference type="InterPro" id="IPR002182">
    <property type="entry name" value="NB-ARC"/>
</dbReference>
<dbReference type="Gene3D" id="3.40.50.300">
    <property type="entry name" value="P-loop containing nucleotide triphosphate hydrolases"/>
    <property type="match status" value="1"/>
</dbReference>
<evidence type="ECO:0000259" key="4">
    <source>
        <dbReference type="Pfam" id="PF23282"/>
    </source>
</evidence>
<organism evidence="5 6">
    <name type="scientific">Quercus lobata</name>
    <name type="common">Valley oak</name>
    <dbReference type="NCBI Taxonomy" id="97700"/>
    <lineage>
        <taxon>Eukaryota</taxon>
        <taxon>Viridiplantae</taxon>
        <taxon>Streptophyta</taxon>
        <taxon>Embryophyta</taxon>
        <taxon>Tracheophyta</taxon>
        <taxon>Spermatophyta</taxon>
        <taxon>Magnoliopsida</taxon>
        <taxon>eudicotyledons</taxon>
        <taxon>Gunneridae</taxon>
        <taxon>Pentapetalae</taxon>
        <taxon>rosids</taxon>
        <taxon>fabids</taxon>
        <taxon>Fagales</taxon>
        <taxon>Fagaceae</taxon>
        <taxon>Quercus</taxon>
    </lineage>
</organism>
<dbReference type="Gene3D" id="1.10.8.430">
    <property type="entry name" value="Helical domain of apoptotic protease-activating factors"/>
    <property type="match status" value="1"/>
</dbReference>
<evidence type="ECO:0000313" key="6">
    <source>
        <dbReference type="Proteomes" id="UP000594261"/>
    </source>
</evidence>
<reference evidence="5 6" key="1">
    <citation type="journal article" date="2016" name="G3 (Bethesda)">
        <title>First Draft Assembly and Annotation of the Genome of a California Endemic Oak Quercus lobata Nee (Fagaceae).</title>
        <authorList>
            <person name="Sork V.L."/>
            <person name="Fitz-Gibbon S.T."/>
            <person name="Puiu D."/>
            <person name="Crepeau M."/>
            <person name="Gugger P.F."/>
            <person name="Sherman R."/>
            <person name="Stevens K."/>
            <person name="Langley C.H."/>
            <person name="Pellegrini M."/>
            <person name="Salzberg S.L."/>
        </authorList>
    </citation>
    <scope>NUCLEOTIDE SEQUENCE [LARGE SCALE GENOMIC DNA]</scope>
    <source>
        <strain evidence="5 6">cv. SW786</strain>
    </source>
</reference>
<dbReference type="GO" id="GO:0043531">
    <property type="term" value="F:ADP binding"/>
    <property type="evidence" value="ECO:0007669"/>
    <property type="project" value="InterPro"/>
</dbReference>
<dbReference type="PANTHER" id="PTHR11017">
    <property type="entry name" value="LEUCINE-RICH REPEAT-CONTAINING PROTEIN"/>
    <property type="match status" value="1"/>
</dbReference>
<dbReference type="SUPFAM" id="SSF52058">
    <property type="entry name" value="L domain-like"/>
    <property type="match status" value="1"/>
</dbReference>
<feature type="domain" description="NB-ARC" evidence="3">
    <location>
        <begin position="27"/>
        <end position="186"/>
    </location>
</feature>
<evidence type="ECO:0000256" key="2">
    <source>
        <dbReference type="ARBA" id="ARBA00022737"/>
    </source>
</evidence>
<keyword evidence="6" id="KW-1185">Reference proteome</keyword>
<dbReference type="PANTHER" id="PTHR11017:SF570">
    <property type="entry name" value="DISEASE RESISTANCE PROTEIN (TIR-NBS CLASS)-RELATED"/>
    <property type="match status" value="1"/>
</dbReference>
<reference evidence="5" key="2">
    <citation type="submission" date="2021-01" db="UniProtKB">
        <authorList>
            <consortium name="EnsemblPlants"/>
        </authorList>
    </citation>
    <scope>IDENTIFICATION</scope>
</reference>
<dbReference type="InterPro" id="IPR044974">
    <property type="entry name" value="Disease_R_plants"/>
</dbReference>
<dbReference type="Proteomes" id="UP000594261">
    <property type="component" value="Chromosome 3"/>
</dbReference>
<dbReference type="Gramene" id="QL03p004956:mrna">
    <property type="protein sequence ID" value="QL03p004956:mrna"/>
    <property type="gene ID" value="QL03p004956"/>
</dbReference>
<dbReference type="Gene3D" id="3.80.10.10">
    <property type="entry name" value="Ribonuclease Inhibitor"/>
    <property type="match status" value="2"/>
</dbReference>
<dbReference type="EnsemblPlants" id="QL03p004956:mrna">
    <property type="protein sequence ID" value="QL03p004956:mrna"/>
    <property type="gene ID" value="QL03p004956"/>
</dbReference>
<feature type="domain" description="Disease resistance protein Roq1-like winged-helix" evidence="4">
    <location>
        <begin position="253"/>
        <end position="322"/>
    </location>
</feature>
<evidence type="ECO:0008006" key="7">
    <source>
        <dbReference type="Google" id="ProtNLM"/>
    </source>
</evidence>
<dbReference type="Pfam" id="PF00931">
    <property type="entry name" value="NB-ARC"/>
    <property type="match status" value="1"/>
</dbReference>
<dbReference type="InterPro" id="IPR027417">
    <property type="entry name" value="P-loop_NTPase"/>
</dbReference>
<dbReference type="InParanoid" id="A0A7N2L371"/>
<evidence type="ECO:0000256" key="1">
    <source>
        <dbReference type="ARBA" id="ARBA00022614"/>
    </source>
</evidence>
<dbReference type="SUPFAM" id="SSF52540">
    <property type="entry name" value="P-loop containing nucleoside triphosphate hydrolases"/>
    <property type="match status" value="1"/>
</dbReference>
<dbReference type="PRINTS" id="PR00364">
    <property type="entry name" value="DISEASERSIST"/>
</dbReference>
<protein>
    <recommendedName>
        <fullName evidence="7">NB-ARC domain-containing protein</fullName>
    </recommendedName>
</protein>
<dbReference type="GO" id="GO:0006952">
    <property type="term" value="P:defense response"/>
    <property type="evidence" value="ECO:0007669"/>
    <property type="project" value="InterPro"/>
</dbReference>
<evidence type="ECO:0000259" key="3">
    <source>
        <dbReference type="Pfam" id="PF00931"/>
    </source>
</evidence>
<keyword evidence="1" id="KW-0433">Leucine-rich repeat</keyword>
<dbReference type="InterPro" id="IPR058192">
    <property type="entry name" value="WHD_ROQ1-like"/>
</dbReference>
<evidence type="ECO:0000313" key="5">
    <source>
        <dbReference type="EnsemblPlants" id="QL03p004956:mrna"/>
    </source>
</evidence>
<name>A0A7N2L371_QUELO</name>
<sequence length="1029" mass="116851">MPLLVAEDVVGINSRVEDVLKSSNIESNDDISIVGIYGLGGVGKTTIAKAIYDRISYRFEAKIFLENVRENSITKGIIHLQETLLSEISRSKNLKVHNIYSGTNMIIKNLCRKRVLIILDDVDNLDQIRKLLGKCNWCSSGSRISMTTREKCLIDTIGNGVSTYQVKELDENESIELLSKHAFRSNKPNEDYLELVNQVIHYAKGLPLALVVMGTDLYGRTKLEWEILLNKYKNILSGDIQKILQISYDGLDQTEKHIFLDIACFFKGYSYYEVVDILDACDLYLVLGIQKLIDKCLLNEGKILWMHDLLQQMGREIVRQESEGNPGQRSRLCNYEEALDVLTEDMGSDKIRGIMLRSPESKSTMVQLEAQIFRKMKNLRFLIIHNVHFLEHGGLEYLSNGLRLLDWDTYPFSSLPSSFCPKKLVVLRMPRNRIEEPLKQIRALEFVTLMDFRCCPFIRKTPDLSMCPNIKDLLLTGCENLVEIENSVGRFERLLVGEVYGLLFGLRTYQVIPLGRASWSPGHRYPSCQNLSFGNLIGLRELYIGTYEEPCHLPASIYNLQHIEKLVLDGKFIFPRDVEIDRQPLCNSLGGFSKYVFPSLKDLTLVFFSNQSEMDFILNYCCPVTLETLDVFLCKDVTLPESISRCERLLSLRIPAGEIPRLPRSLRCLNVSRTWPTPLSFKSIFHWFGESIGVPPNLPPCLGVTSHMLMGTPSSTTISCGSAFPFGKKCVNNKFASCFNHQRNGNLISFLIGPEFPTIALCVAFKSNTPLYYYCHAIISINGSKQTTKNILIEKALHYEEVWCFSCSSLQELFEGFNLGDENLVEIFCETTPCPLRTMHIRNLYCPNIEWIGVHVQCICPPPQISSILHDYYCIQPRGRRISKRNVHQRLRPSLLKGPNFILRRLYNTQYRSTLWPTPSTSLQPLLKARKISNKKRLLVARCRKCLCRAQTRCRCPKEVGSTYSAGPVSVHSSNLESRIISSAMNGGGSSSVSNLGLLMDVKNGSDLGLEFDSTISDQHPQSKKRRTS</sequence>
<dbReference type="InterPro" id="IPR042197">
    <property type="entry name" value="Apaf_helical"/>
</dbReference>
<dbReference type="AlphaFoldDB" id="A0A7N2L371"/>
<accession>A0A7N2L371</accession>
<proteinExistence type="predicted"/>
<dbReference type="InterPro" id="IPR032675">
    <property type="entry name" value="LRR_dom_sf"/>
</dbReference>
<keyword evidence="2" id="KW-0677">Repeat</keyword>